<dbReference type="PANTHER" id="PTHR37397">
    <property type="entry name" value="SI:CH211-183D21.1"/>
    <property type="match status" value="1"/>
</dbReference>
<dbReference type="NCBIfam" id="TIGR04183">
    <property type="entry name" value="Por_Secre_tail"/>
    <property type="match status" value="1"/>
</dbReference>
<dbReference type="Pfam" id="PF18962">
    <property type="entry name" value="Por_Secre_tail"/>
    <property type="match status" value="1"/>
</dbReference>
<evidence type="ECO:0000256" key="1">
    <source>
        <dbReference type="ARBA" id="ARBA00022729"/>
    </source>
</evidence>
<keyword evidence="5" id="KW-1185">Reference proteome</keyword>
<comment type="caution">
    <text evidence="4">The sequence shown here is derived from an EMBL/GenBank/DDBJ whole genome shotgun (WGS) entry which is preliminary data.</text>
</comment>
<dbReference type="EMBL" id="LXIE01000013">
    <property type="protein sequence ID" value="OAD91383.1"/>
    <property type="molecule type" value="Genomic_DNA"/>
</dbReference>
<dbReference type="PANTHER" id="PTHR37397:SF1">
    <property type="entry name" value="LTD DOMAIN-CONTAINING PROTEIN"/>
    <property type="match status" value="1"/>
</dbReference>
<sequence length="275" mass="29675">MVMKKITLIASLLFCTISFSQIRINEVDVDQDGTDAMEFIEILSDSPNFSLEGYIVVLYNGSDDESYKTVDLTGYVTDANGFFILGGSGVAGVDIAIGTTNTIQNGPDAIAVYQDDASNFPNGTPVTNTNLIDAIVYGTNDDDDAELLAGLDQTVQYDEDLNGNSETESIQNDGAGSFCINLPTLRDVNSCVLGTNEFQGDNFKIYPNPATNGYLYVTSKLNGAKNISVFDVLGKQVLKNKLNGERLDISSLKSGVYFLTIEQGKSSTTKKLIIK</sequence>
<evidence type="ECO:0000313" key="4">
    <source>
        <dbReference type="EMBL" id="OAD91383.1"/>
    </source>
</evidence>
<dbReference type="AlphaFoldDB" id="A0A1A9LDU8"/>
<gene>
    <name evidence="4" type="ORF">A7A78_12065</name>
</gene>
<name>A0A1A9LDU8_9FLAO</name>
<evidence type="ECO:0000313" key="5">
    <source>
        <dbReference type="Proteomes" id="UP000077552"/>
    </source>
</evidence>
<dbReference type="InterPro" id="IPR001322">
    <property type="entry name" value="Lamin_tail_dom"/>
</dbReference>
<dbReference type="InterPro" id="IPR018247">
    <property type="entry name" value="EF_Hand_1_Ca_BS"/>
</dbReference>
<evidence type="ECO:0000259" key="3">
    <source>
        <dbReference type="PROSITE" id="PS51841"/>
    </source>
</evidence>
<keyword evidence="1 2" id="KW-0732">Signal</keyword>
<feature type="chain" id="PRO_5008392120" description="LTD domain-containing protein" evidence="2">
    <location>
        <begin position="21"/>
        <end position="275"/>
    </location>
</feature>
<organism evidence="4 5">
    <name type="scientific">Aequorivita soesokkakensis</name>
    <dbReference type="NCBI Taxonomy" id="1385699"/>
    <lineage>
        <taxon>Bacteria</taxon>
        <taxon>Pseudomonadati</taxon>
        <taxon>Bacteroidota</taxon>
        <taxon>Flavobacteriia</taxon>
        <taxon>Flavobacteriales</taxon>
        <taxon>Flavobacteriaceae</taxon>
        <taxon>Aequorivita</taxon>
    </lineage>
</organism>
<proteinExistence type="predicted"/>
<accession>A0A1A9LDU8</accession>
<dbReference type="STRING" id="1385699.A7A78_12065"/>
<reference evidence="4 5" key="1">
    <citation type="submission" date="2016-05" db="EMBL/GenBank/DDBJ databases">
        <title>Genome sequencing of Vitellibacter soesokkakensis RSSK-12.</title>
        <authorList>
            <person name="Thevarajoo S."/>
            <person name="Selvaratnam C."/>
            <person name="Goh K.M."/>
            <person name="Chan K.-G."/>
            <person name="Chong C.S."/>
        </authorList>
    </citation>
    <scope>NUCLEOTIDE SEQUENCE [LARGE SCALE GENOMIC DNA]</scope>
    <source>
        <strain evidence="4 5">RSSK-12</strain>
    </source>
</reference>
<protein>
    <recommendedName>
        <fullName evidence="3">LTD domain-containing protein</fullName>
    </recommendedName>
</protein>
<dbReference type="Proteomes" id="UP000077552">
    <property type="component" value="Unassembled WGS sequence"/>
</dbReference>
<feature type="domain" description="LTD" evidence="3">
    <location>
        <begin position="18"/>
        <end position="155"/>
    </location>
</feature>
<feature type="signal peptide" evidence="2">
    <location>
        <begin position="1"/>
        <end position="20"/>
    </location>
</feature>
<evidence type="ECO:0000256" key="2">
    <source>
        <dbReference type="SAM" id="SignalP"/>
    </source>
</evidence>
<dbReference type="PROSITE" id="PS00018">
    <property type="entry name" value="EF_HAND_1"/>
    <property type="match status" value="1"/>
</dbReference>
<dbReference type="PROSITE" id="PS51841">
    <property type="entry name" value="LTD"/>
    <property type="match status" value="1"/>
</dbReference>
<dbReference type="InterPro" id="IPR026444">
    <property type="entry name" value="Secre_tail"/>
</dbReference>